<dbReference type="InterPro" id="IPR000160">
    <property type="entry name" value="GGDEF_dom"/>
</dbReference>
<feature type="transmembrane region" description="Helical" evidence="1">
    <location>
        <begin position="105"/>
        <end position="125"/>
    </location>
</feature>
<keyword evidence="1" id="KW-0472">Membrane</keyword>
<evidence type="ECO:0000313" key="3">
    <source>
        <dbReference type="EMBL" id="URN93072.1"/>
    </source>
</evidence>
<protein>
    <submittedName>
        <fullName evidence="3">GGDEF domain-containing protein</fullName>
    </submittedName>
</protein>
<dbReference type="Gene3D" id="3.30.70.270">
    <property type="match status" value="1"/>
</dbReference>
<dbReference type="InterPro" id="IPR043128">
    <property type="entry name" value="Rev_trsase/Diguanyl_cyclase"/>
</dbReference>
<reference evidence="3" key="1">
    <citation type="submission" date="2022-05" db="EMBL/GenBank/DDBJ databases">
        <title>Novel bacterial taxa in a minimal lignocellulolytic consortium and its capacity to transform plastics disclosed by genome-resolved metagenomics.</title>
        <authorList>
            <person name="Rodriguez C.A.D."/>
            <person name="Diaz-Garcia L."/>
            <person name="Herrera K."/>
            <person name="Tarazona N.A."/>
            <person name="Sproer C."/>
            <person name="Overmann J."/>
            <person name="Jimenez D.J."/>
        </authorList>
    </citation>
    <scope>NUCLEOTIDE SEQUENCE</scope>
    <source>
        <strain evidence="3">MAG5</strain>
    </source>
</reference>
<feature type="transmembrane region" description="Helical" evidence="1">
    <location>
        <begin position="137"/>
        <end position="157"/>
    </location>
</feature>
<accession>A0A9J6ZAU7</accession>
<feature type="transmembrane region" description="Helical" evidence="1">
    <location>
        <begin position="41"/>
        <end position="66"/>
    </location>
</feature>
<dbReference type="GO" id="GO:0005886">
    <property type="term" value="C:plasma membrane"/>
    <property type="evidence" value="ECO:0007669"/>
    <property type="project" value="TreeGrafter"/>
</dbReference>
<dbReference type="GO" id="GO:1902201">
    <property type="term" value="P:negative regulation of bacterial-type flagellum-dependent cell motility"/>
    <property type="evidence" value="ECO:0007669"/>
    <property type="project" value="TreeGrafter"/>
</dbReference>
<dbReference type="CDD" id="cd01949">
    <property type="entry name" value="GGDEF"/>
    <property type="match status" value="1"/>
</dbReference>
<dbReference type="Proteomes" id="UP001056756">
    <property type="component" value="Chromosome"/>
</dbReference>
<sequence length="388" mass="44846">MNNLSINNALIELFSITTCSIIIVLMIVMAIRIMSNYRNKLIYVILVATLALTLIRQIIVGFDVWYEQPIPPYLYIISTSIQLISFIILNFVLMRLYSVGTNIRITPIIMLLLGAVTLTIVNWFIEPYSIIYNNVEYYAYPIMDFYMFILIITMLVVTRHIQMTTPYYVSLMVMFMYELANLLHMYVFEMDQRWLFYLVISLPVIYFALIFFLLFEWVLERLLSTYQSSIVDGLTGLYIRRYFQKKLTSMITRKQVAIIFCDIDNFKHLNDTQGHQVADKALQQVASILKEEVSPFGIAGRYGGEELLGGIVIDHIKPMQIAERIRARIEQETIVTVSVGFSTTKEADNLTLLIKQSDEAMYYSKSTGKNKVSGYRSLPAAVKNKLQN</sequence>
<dbReference type="NCBIfam" id="TIGR00254">
    <property type="entry name" value="GGDEF"/>
    <property type="match status" value="1"/>
</dbReference>
<feature type="transmembrane region" description="Helical" evidence="1">
    <location>
        <begin position="72"/>
        <end position="93"/>
    </location>
</feature>
<proteinExistence type="predicted"/>
<dbReference type="GO" id="GO:0043709">
    <property type="term" value="P:cell adhesion involved in single-species biofilm formation"/>
    <property type="evidence" value="ECO:0007669"/>
    <property type="project" value="TreeGrafter"/>
</dbReference>
<dbReference type="SUPFAM" id="SSF55073">
    <property type="entry name" value="Nucleotide cyclase"/>
    <property type="match status" value="1"/>
</dbReference>
<name>A0A9J6ZAU7_9BACL</name>
<evidence type="ECO:0000256" key="1">
    <source>
        <dbReference type="SAM" id="Phobius"/>
    </source>
</evidence>
<dbReference type="SMART" id="SM00267">
    <property type="entry name" value="GGDEF"/>
    <property type="match status" value="1"/>
</dbReference>
<keyword evidence="1" id="KW-0812">Transmembrane</keyword>
<evidence type="ECO:0000313" key="4">
    <source>
        <dbReference type="Proteomes" id="UP001056756"/>
    </source>
</evidence>
<dbReference type="InterPro" id="IPR029787">
    <property type="entry name" value="Nucleotide_cyclase"/>
</dbReference>
<dbReference type="EMBL" id="CP097899">
    <property type="protein sequence ID" value="URN93072.1"/>
    <property type="molecule type" value="Genomic_DNA"/>
</dbReference>
<dbReference type="InterPro" id="IPR050469">
    <property type="entry name" value="Diguanylate_Cyclase"/>
</dbReference>
<feature type="transmembrane region" description="Helical" evidence="1">
    <location>
        <begin position="169"/>
        <end position="188"/>
    </location>
</feature>
<dbReference type="AlphaFoldDB" id="A0A9J6ZAU7"/>
<feature type="transmembrane region" description="Helical" evidence="1">
    <location>
        <begin position="194"/>
        <end position="219"/>
    </location>
</feature>
<dbReference type="GO" id="GO:0052621">
    <property type="term" value="F:diguanylate cyclase activity"/>
    <property type="evidence" value="ECO:0007669"/>
    <property type="project" value="TreeGrafter"/>
</dbReference>
<keyword evidence="1" id="KW-1133">Transmembrane helix</keyword>
<evidence type="ECO:0000259" key="2">
    <source>
        <dbReference type="SMART" id="SM00267"/>
    </source>
</evidence>
<dbReference type="PANTHER" id="PTHR45138:SF9">
    <property type="entry name" value="DIGUANYLATE CYCLASE DGCM-RELATED"/>
    <property type="match status" value="1"/>
</dbReference>
<gene>
    <name evidence="3" type="ORF">NAG76_14625</name>
</gene>
<dbReference type="PANTHER" id="PTHR45138">
    <property type="entry name" value="REGULATORY COMPONENTS OF SENSORY TRANSDUCTION SYSTEM"/>
    <property type="match status" value="1"/>
</dbReference>
<organism evidence="3 4">
    <name type="scientific">Candidatus Pristimantibacillus lignocellulolyticus</name>
    <dbReference type="NCBI Taxonomy" id="2994561"/>
    <lineage>
        <taxon>Bacteria</taxon>
        <taxon>Bacillati</taxon>
        <taxon>Bacillota</taxon>
        <taxon>Bacilli</taxon>
        <taxon>Bacillales</taxon>
        <taxon>Paenibacillaceae</taxon>
        <taxon>Candidatus Pristimantibacillus</taxon>
    </lineage>
</organism>
<dbReference type="Pfam" id="PF00990">
    <property type="entry name" value="GGDEF"/>
    <property type="match status" value="1"/>
</dbReference>
<feature type="domain" description="GGDEF" evidence="2">
    <location>
        <begin position="219"/>
        <end position="375"/>
    </location>
</feature>
<feature type="transmembrane region" description="Helical" evidence="1">
    <location>
        <begin position="6"/>
        <end position="29"/>
    </location>
</feature>
<dbReference type="KEGG" id="plig:NAG76_14625"/>